<evidence type="ECO:0000313" key="2">
    <source>
        <dbReference type="EMBL" id="MDC0670627.1"/>
    </source>
</evidence>
<feature type="region of interest" description="Disordered" evidence="1">
    <location>
        <begin position="1"/>
        <end position="28"/>
    </location>
</feature>
<sequence>MPEEPPSRVRRTNLSRSAIEEPHSGDLLELRDAPVERLPRHAERTRCRAEAAELDDRREAGECVQVECRDELGVVHFR</sequence>
<evidence type="ECO:0000313" key="3">
    <source>
        <dbReference type="Proteomes" id="UP001217838"/>
    </source>
</evidence>
<gene>
    <name evidence="2" type="ORF">POL58_22920</name>
</gene>
<reference evidence="2 3" key="1">
    <citation type="submission" date="2022-11" db="EMBL/GenBank/DDBJ databases">
        <title>Minimal conservation of predation-associated metabolite biosynthetic gene clusters underscores biosynthetic potential of Myxococcota including descriptions for ten novel species: Archangium lansinium sp. nov., Myxococcus landrumus sp. nov., Nannocystis bai.</title>
        <authorList>
            <person name="Ahearne A."/>
            <person name="Stevens C."/>
            <person name="Dowd S."/>
        </authorList>
    </citation>
    <scope>NUCLEOTIDE SEQUENCE [LARGE SCALE GENOMIC DNA]</scope>
    <source>
        <strain evidence="2 3">NCELM</strain>
    </source>
</reference>
<accession>A0ABT5BC32</accession>
<proteinExistence type="predicted"/>
<keyword evidence="3" id="KW-1185">Reference proteome</keyword>
<comment type="caution">
    <text evidence="2">The sequence shown here is derived from an EMBL/GenBank/DDBJ whole genome shotgun (WGS) entry which is preliminary data.</text>
</comment>
<evidence type="ECO:0000256" key="1">
    <source>
        <dbReference type="SAM" id="MobiDB-lite"/>
    </source>
</evidence>
<protein>
    <submittedName>
        <fullName evidence="2">Uncharacterized protein</fullName>
    </submittedName>
</protein>
<name>A0ABT5BC32_9BACT</name>
<organism evidence="2 3">
    <name type="scientific">Nannocystis radixulma</name>
    <dbReference type="NCBI Taxonomy" id="2995305"/>
    <lineage>
        <taxon>Bacteria</taxon>
        <taxon>Pseudomonadati</taxon>
        <taxon>Myxococcota</taxon>
        <taxon>Polyangia</taxon>
        <taxon>Nannocystales</taxon>
        <taxon>Nannocystaceae</taxon>
        <taxon>Nannocystis</taxon>
    </lineage>
</organism>
<feature type="compositionally biased region" description="Basic and acidic residues" evidence="1">
    <location>
        <begin position="18"/>
        <end position="28"/>
    </location>
</feature>
<dbReference type="EMBL" id="JAQNDN010000013">
    <property type="protein sequence ID" value="MDC0670627.1"/>
    <property type="molecule type" value="Genomic_DNA"/>
</dbReference>
<dbReference type="Proteomes" id="UP001217838">
    <property type="component" value="Unassembled WGS sequence"/>
</dbReference>